<evidence type="ECO:0000313" key="1">
    <source>
        <dbReference type="EMBL" id="CAD7001086.1"/>
    </source>
</evidence>
<protein>
    <submittedName>
        <fullName evidence="1">(Mediterranean fruit fly) hypothetical protein</fullName>
    </submittedName>
</protein>
<organism evidence="1 2">
    <name type="scientific">Ceratitis capitata</name>
    <name type="common">Mediterranean fruit fly</name>
    <name type="synonym">Tephritis capitata</name>
    <dbReference type="NCBI Taxonomy" id="7213"/>
    <lineage>
        <taxon>Eukaryota</taxon>
        <taxon>Metazoa</taxon>
        <taxon>Ecdysozoa</taxon>
        <taxon>Arthropoda</taxon>
        <taxon>Hexapoda</taxon>
        <taxon>Insecta</taxon>
        <taxon>Pterygota</taxon>
        <taxon>Neoptera</taxon>
        <taxon>Endopterygota</taxon>
        <taxon>Diptera</taxon>
        <taxon>Brachycera</taxon>
        <taxon>Muscomorpha</taxon>
        <taxon>Tephritoidea</taxon>
        <taxon>Tephritidae</taxon>
        <taxon>Ceratitis</taxon>
        <taxon>Ceratitis</taxon>
    </lineage>
</organism>
<keyword evidence="2" id="KW-1185">Reference proteome</keyword>
<proteinExistence type="predicted"/>
<reference evidence="1" key="1">
    <citation type="submission" date="2020-11" db="EMBL/GenBank/DDBJ databases">
        <authorList>
            <person name="Whitehead M."/>
        </authorList>
    </citation>
    <scope>NUCLEOTIDE SEQUENCE</scope>
    <source>
        <strain evidence="1">EGII</strain>
    </source>
</reference>
<gene>
    <name evidence="1" type="ORF">CCAP1982_LOCUS9558</name>
</gene>
<comment type="caution">
    <text evidence="1">The sequence shown here is derived from an EMBL/GenBank/DDBJ whole genome shotgun (WGS) entry which is preliminary data.</text>
</comment>
<dbReference type="AlphaFoldDB" id="A0A811UTL5"/>
<name>A0A811UTL5_CERCA</name>
<evidence type="ECO:0000313" key="2">
    <source>
        <dbReference type="Proteomes" id="UP000606786"/>
    </source>
</evidence>
<accession>A0A811UTL5</accession>
<dbReference type="Proteomes" id="UP000606786">
    <property type="component" value="Unassembled WGS sequence"/>
</dbReference>
<dbReference type="EMBL" id="CAJHJT010000023">
    <property type="protein sequence ID" value="CAD7001086.1"/>
    <property type="molecule type" value="Genomic_DNA"/>
</dbReference>
<sequence length="70" mass="7949">MNVNKQYLANEHRNGIEQLVILPSSFTVDLDITRKRKTPDLVENCGKHDLFITATCNPNGRKSKKILTPI</sequence>